<feature type="region of interest" description="Disordered" evidence="2">
    <location>
        <begin position="146"/>
        <end position="165"/>
    </location>
</feature>
<dbReference type="EMBL" id="CAJNOC010000038">
    <property type="protein sequence ID" value="CAF0708956.1"/>
    <property type="molecule type" value="Genomic_DNA"/>
</dbReference>
<organism evidence="3 4">
    <name type="scientific">Brachionus calyciflorus</name>
    <dbReference type="NCBI Taxonomy" id="104777"/>
    <lineage>
        <taxon>Eukaryota</taxon>
        <taxon>Metazoa</taxon>
        <taxon>Spiralia</taxon>
        <taxon>Gnathifera</taxon>
        <taxon>Rotifera</taxon>
        <taxon>Eurotatoria</taxon>
        <taxon>Monogononta</taxon>
        <taxon>Pseudotrocha</taxon>
        <taxon>Ploima</taxon>
        <taxon>Brachionidae</taxon>
        <taxon>Brachionus</taxon>
    </lineage>
</organism>
<evidence type="ECO:0000256" key="2">
    <source>
        <dbReference type="SAM" id="MobiDB-lite"/>
    </source>
</evidence>
<comment type="caution">
    <text evidence="3">The sequence shown here is derived from an EMBL/GenBank/DDBJ whole genome shotgun (WGS) entry which is preliminary data.</text>
</comment>
<accession>A0A813MBV3</accession>
<dbReference type="AlphaFoldDB" id="A0A813MBV3"/>
<dbReference type="PANTHER" id="PTHR15337">
    <property type="entry name" value="ANTERIOR GRADIENT PROTEIN-RELATED"/>
    <property type="match status" value="1"/>
</dbReference>
<dbReference type="GO" id="GO:0005783">
    <property type="term" value="C:endoplasmic reticulum"/>
    <property type="evidence" value="ECO:0007669"/>
    <property type="project" value="TreeGrafter"/>
</dbReference>
<evidence type="ECO:0008006" key="5">
    <source>
        <dbReference type="Google" id="ProtNLM"/>
    </source>
</evidence>
<dbReference type="Gene3D" id="3.40.30.10">
    <property type="entry name" value="Glutaredoxin"/>
    <property type="match status" value="1"/>
</dbReference>
<reference evidence="3" key="1">
    <citation type="submission" date="2021-02" db="EMBL/GenBank/DDBJ databases">
        <authorList>
            <person name="Nowell W R."/>
        </authorList>
    </citation>
    <scope>NUCLEOTIDE SEQUENCE</scope>
    <source>
        <strain evidence="3">Ploen Becks lab</strain>
    </source>
</reference>
<gene>
    <name evidence="3" type="ORF">OXX778_LOCUS721</name>
</gene>
<dbReference type="PANTHER" id="PTHR15337:SF11">
    <property type="entry name" value="THIOREDOXIN DOMAIN-CONTAINING PROTEIN"/>
    <property type="match status" value="1"/>
</dbReference>
<dbReference type="InterPro" id="IPR017937">
    <property type="entry name" value="Thioredoxin_CS"/>
</dbReference>
<sequence>MFSCRYLRKGDLDLSRGFGDGIKWMTLKSAAEAEEKKPFFILIHKTWCGACQNLKESLRDSIKFKELSELFHMINLEDEEEPEDDGYAPDGKYIPRLLFLDNSGHLNDDLINENGNPKYKYFYSNAEQVILSMEKAIEKFYEDGEDDLSDFEDGEENLDYGEYTDENLLDELSKANDTENVENVSHDEF</sequence>
<dbReference type="Pfam" id="PF13899">
    <property type="entry name" value="Thioredoxin_7"/>
    <property type="match status" value="1"/>
</dbReference>
<proteinExistence type="predicted"/>
<protein>
    <recommendedName>
        <fullName evidence="5">Thioredoxin domain-containing protein 12</fullName>
    </recommendedName>
</protein>
<name>A0A813MBV3_9BILA</name>
<evidence type="ECO:0000256" key="1">
    <source>
        <dbReference type="ARBA" id="ARBA00022729"/>
    </source>
</evidence>
<dbReference type="OrthoDB" id="262308at2759"/>
<dbReference type="PROSITE" id="PS00194">
    <property type="entry name" value="THIOREDOXIN_1"/>
    <property type="match status" value="1"/>
</dbReference>
<dbReference type="Proteomes" id="UP000663879">
    <property type="component" value="Unassembled WGS sequence"/>
</dbReference>
<evidence type="ECO:0000313" key="3">
    <source>
        <dbReference type="EMBL" id="CAF0708956.1"/>
    </source>
</evidence>
<keyword evidence="4" id="KW-1185">Reference proteome</keyword>
<dbReference type="InterPro" id="IPR036249">
    <property type="entry name" value="Thioredoxin-like_sf"/>
</dbReference>
<dbReference type="SUPFAM" id="SSF52833">
    <property type="entry name" value="Thioredoxin-like"/>
    <property type="match status" value="1"/>
</dbReference>
<evidence type="ECO:0000313" key="4">
    <source>
        <dbReference type="Proteomes" id="UP000663879"/>
    </source>
</evidence>
<dbReference type="InterPro" id="IPR051099">
    <property type="entry name" value="AGR/TXD"/>
</dbReference>
<keyword evidence="1" id="KW-0732">Signal</keyword>